<proteinExistence type="inferred from homology"/>
<dbReference type="InterPro" id="IPR040048">
    <property type="entry name" value="ZNF277"/>
</dbReference>
<dbReference type="PANTHER" id="PTHR13267">
    <property type="entry name" value="ZINC FINGER PROTEIN 277"/>
    <property type="match status" value="1"/>
</dbReference>
<feature type="domain" description="C2H2-type" evidence="5">
    <location>
        <begin position="176"/>
        <end position="198"/>
    </location>
</feature>
<evidence type="ECO:0000313" key="7">
    <source>
        <dbReference type="Proteomes" id="UP000179807"/>
    </source>
</evidence>
<dbReference type="Pfam" id="PF12756">
    <property type="entry name" value="zf-C2H2_2"/>
    <property type="match status" value="2"/>
</dbReference>
<dbReference type="AlphaFoldDB" id="A0A1J4J4G9"/>
<dbReference type="InterPro" id="IPR013087">
    <property type="entry name" value="Znf_C2H2_type"/>
</dbReference>
<dbReference type="Gene3D" id="3.30.160.60">
    <property type="entry name" value="Classic Zinc Finger"/>
    <property type="match status" value="1"/>
</dbReference>
<organism evidence="6 7">
    <name type="scientific">Tritrichomonas foetus</name>
    <dbReference type="NCBI Taxonomy" id="1144522"/>
    <lineage>
        <taxon>Eukaryota</taxon>
        <taxon>Metamonada</taxon>
        <taxon>Parabasalia</taxon>
        <taxon>Tritrichomonadida</taxon>
        <taxon>Tritrichomonadidae</taxon>
        <taxon>Tritrichomonas</taxon>
    </lineage>
</organism>
<dbReference type="InterPro" id="IPR041661">
    <property type="entry name" value="ZN622/Rei1/Reh1_Znf-C2H2"/>
</dbReference>
<keyword evidence="7" id="KW-1185">Reference proteome</keyword>
<sequence>MAEESSPHDFKALLRSHIDYYPSGTNFVCFLCSFESTDPCELLNHKKDVHKFIFTDFLHIPLFPRYLQYWRLHPPPIIEISNGQTTIDVTSQEDLEIRNSLHKIRLDQVMAEHELERTQIHHLPCLFCLESFDGTYHDYLQWLFEEHQFNPGRPANLIYIPQLIDLLRSELESNVCIFCSSTFPNQRTLRSHMRKKKHLRIPNDSFFDRFYMVNYLELNGEWSCEDDEEYDGQMEPLEIAAADDADTEINETSCLICDSVYNSPEEVIQHMRKIHLFDMSDVRKAAKNNFYDCVRFVNYARFMRSQGQCFVCGEFVNVSDGGSITGNEYAAHILSHEKKNSRKHKRNFWR</sequence>
<keyword evidence="3" id="KW-0862">Zinc</keyword>
<feature type="domain" description="C2H2-type" evidence="5">
    <location>
        <begin position="254"/>
        <end position="275"/>
    </location>
</feature>
<dbReference type="GO" id="GO:0008270">
    <property type="term" value="F:zinc ion binding"/>
    <property type="evidence" value="ECO:0007669"/>
    <property type="project" value="UniProtKB-KW"/>
</dbReference>
<dbReference type="OrthoDB" id="278606at2759"/>
<keyword evidence="1" id="KW-0479">Metal-binding</keyword>
<protein>
    <recommendedName>
        <fullName evidence="5">C2H2-type domain-containing protein</fullName>
    </recommendedName>
</protein>
<accession>A0A1J4J4G9</accession>
<dbReference type="SMART" id="SM00355">
    <property type="entry name" value="ZnF_C2H2"/>
    <property type="match status" value="3"/>
</dbReference>
<evidence type="ECO:0000313" key="6">
    <source>
        <dbReference type="EMBL" id="OHS93609.1"/>
    </source>
</evidence>
<evidence type="ECO:0000256" key="4">
    <source>
        <dbReference type="ARBA" id="ARBA00034119"/>
    </source>
</evidence>
<dbReference type="Proteomes" id="UP000179807">
    <property type="component" value="Unassembled WGS sequence"/>
</dbReference>
<name>A0A1J4J4G9_9EUKA</name>
<dbReference type="PANTHER" id="PTHR13267:SF3">
    <property type="entry name" value="ZINC FINGER PROTEIN 277"/>
    <property type="match status" value="1"/>
</dbReference>
<reference evidence="6" key="1">
    <citation type="submission" date="2016-10" db="EMBL/GenBank/DDBJ databases">
        <authorList>
            <person name="Benchimol M."/>
            <person name="Almeida L.G."/>
            <person name="Vasconcelos A.T."/>
            <person name="Perreira-Neves A."/>
            <person name="Rosa I.A."/>
            <person name="Tasca T."/>
            <person name="Bogo M.R."/>
            <person name="de Souza W."/>
        </authorList>
    </citation>
    <scope>NUCLEOTIDE SEQUENCE [LARGE SCALE GENOMIC DNA]</scope>
    <source>
        <strain evidence="6">K</strain>
    </source>
</reference>
<comment type="similarity">
    <text evidence="4">Belongs to the ZNF277 family.</text>
</comment>
<keyword evidence="2" id="KW-0863">Zinc-finger</keyword>
<gene>
    <name evidence="6" type="ORF">TRFO_40117</name>
</gene>
<dbReference type="GeneID" id="94847717"/>
<dbReference type="SUPFAM" id="SSF57667">
    <property type="entry name" value="beta-beta-alpha zinc fingers"/>
    <property type="match status" value="2"/>
</dbReference>
<comment type="caution">
    <text evidence="6">The sequence shown here is derived from an EMBL/GenBank/DDBJ whole genome shotgun (WGS) entry which is preliminary data.</text>
</comment>
<evidence type="ECO:0000256" key="3">
    <source>
        <dbReference type="ARBA" id="ARBA00022833"/>
    </source>
</evidence>
<dbReference type="VEuPathDB" id="TrichDB:TRFO_40117"/>
<dbReference type="EMBL" id="MLAK01001385">
    <property type="protein sequence ID" value="OHS93609.1"/>
    <property type="molecule type" value="Genomic_DNA"/>
</dbReference>
<dbReference type="PROSITE" id="PS00028">
    <property type="entry name" value="ZINC_FINGER_C2H2_1"/>
    <property type="match status" value="2"/>
</dbReference>
<evidence type="ECO:0000259" key="5">
    <source>
        <dbReference type="PROSITE" id="PS00028"/>
    </source>
</evidence>
<evidence type="ECO:0000256" key="1">
    <source>
        <dbReference type="ARBA" id="ARBA00022723"/>
    </source>
</evidence>
<evidence type="ECO:0000256" key="2">
    <source>
        <dbReference type="ARBA" id="ARBA00022771"/>
    </source>
</evidence>
<dbReference type="InterPro" id="IPR036236">
    <property type="entry name" value="Znf_C2H2_sf"/>
</dbReference>
<dbReference type="RefSeq" id="XP_068346746.1">
    <property type="nucleotide sequence ID" value="XM_068513013.1"/>
</dbReference>